<accession>A0A914MVY4</accession>
<dbReference type="WBParaSite" id="Minc3s02299g29324">
    <property type="protein sequence ID" value="Minc3s02299g29324"/>
    <property type="gene ID" value="Minc3s02299g29324"/>
</dbReference>
<feature type="region of interest" description="Disordered" evidence="1">
    <location>
        <begin position="519"/>
        <end position="550"/>
    </location>
</feature>
<name>A0A914MVY4_MELIC</name>
<feature type="compositionally biased region" description="Polar residues" evidence="1">
    <location>
        <begin position="41"/>
        <end position="52"/>
    </location>
</feature>
<reference evidence="3" key="1">
    <citation type="submission" date="2022-11" db="UniProtKB">
        <authorList>
            <consortium name="WormBaseParasite"/>
        </authorList>
    </citation>
    <scope>IDENTIFICATION</scope>
</reference>
<feature type="compositionally biased region" description="Polar residues" evidence="1">
    <location>
        <begin position="529"/>
        <end position="543"/>
    </location>
</feature>
<proteinExistence type="predicted"/>
<dbReference type="Proteomes" id="UP000887563">
    <property type="component" value="Unplaced"/>
</dbReference>
<feature type="compositionally biased region" description="Basic and acidic residues" evidence="1">
    <location>
        <begin position="519"/>
        <end position="528"/>
    </location>
</feature>
<feature type="compositionally biased region" description="Pro residues" evidence="1">
    <location>
        <begin position="215"/>
        <end position="230"/>
    </location>
</feature>
<protein>
    <submittedName>
        <fullName evidence="3">Uncharacterized protein</fullName>
    </submittedName>
</protein>
<keyword evidence="2" id="KW-1185">Reference proteome</keyword>
<dbReference type="AlphaFoldDB" id="A0A914MVY4"/>
<feature type="region of interest" description="Disordered" evidence="1">
    <location>
        <begin position="205"/>
        <end position="230"/>
    </location>
</feature>
<evidence type="ECO:0000313" key="2">
    <source>
        <dbReference type="Proteomes" id="UP000887563"/>
    </source>
</evidence>
<feature type="region of interest" description="Disordered" evidence="1">
    <location>
        <begin position="41"/>
        <end position="90"/>
    </location>
</feature>
<evidence type="ECO:0000313" key="3">
    <source>
        <dbReference type="WBParaSite" id="Minc3s02299g29324"/>
    </source>
</evidence>
<sequence length="550" mass="61642">MNKSNSHFISKQKIGLNREKCELLNDCDNVDNNQTFAEYTSNNLLRRTSSLENNNDRQQQQRRKRSNEPSTRTTATSSNKEKQRKSVNIQSGQQDIEECLKQLTRENELQKSKLEEQIRLNSVIVANPSLASSLNLSNENNFGCILPTISTNSSLNNNEIQNFIATEIPLIFSSSTPETSNNNSSTLQKSERSAFSVIRAGSLVGNDKQKEASPSPTPPTTSIPPQLPPIPLELQSSLNPYISSLSTSPFFFPFHSNSQQLEFIRLASQLVPFSLFSQQQQQLYEQQHNNNSIVSSSSDSQQKQLFYEQANGMTKTQGHSLDTQSPSQINQFSQPLTLDTSEPTTQKHLENFTQNELRHEEAQEIPLDFSVIKHGIKKHLTKNKTKSVICTSSTNELEETSTCYKHKACEQPLTTTIPESIPPPTELPHPSLVFPERKTVLEITGPPLPSSSINSQQTSFPSLSSQQLCCQHGKQQQQPTNHSSIFRPLANFLLSKSEQKHHYLTGLLNPIEPQLNSKVSEEKGKVDEQVQQPSSSKQINSANKGIFLNK</sequence>
<feature type="compositionally biased region" description="Polar residues" evidence="1">
    <location>
        <begin position="68"/>
        <end position="78"/>
    </location>
</feature>
<organism evidence="2 3">
    <name type="scientific">Meloidogyne incognita</name>
    <name type="common">Southern root-knot nematode worm</name>
    <name type="synonym">Oxyuris incognita</name>
    <dbReference type="NCBI Taxonomy" id="6306"/>
    <lineage>
        <taxon>Eukaryota</taxon>
        <taxon>Metazoa</taxon>
        <taxon>Ecdysozoa</taxon>
        <taxon>Nematoda</taxon>
        <taxon>Chromadorea</taxon>
        <taxon>Rhabditida</taxon>
        <taxon>Tylenchina</taxon>
        <taxon>Tylenchomorpha</taxon>
        <taxon>Tylenchoidea</taxon>
        <taxon>Meloidogynidae</taxon>
        <taxon>Meloidogyninae</taxon>
        <taxon>Meloidogyne</taxon>
        <taxon>Meloidogyne incognita group</taxon>
    </lineage>
</organism>
<evidence type="ECO:0000256" key="1">
    <source>
        <dbReference type="SAM" id="MobiDB-lite"/>
    </source>
</evidence>